<dbReference type="Proteomes" id="UP000033710">
    <property type="component" value="Unassembled WGS sequence"/>
</dbReference>
<evidence type="ECO:0000313" key="3">
    <source>
        <dbReference type="Proteomes" id="UP000033710"/>
    </source>
</evidence>
<evidence type="ECO:0000259" key="1">
    <source>
        <dbReference type="Pfam" id="PF20255"/>
    </source>
</evidence>
<dbReference type="KEGG" id="ssck:SPSK_01548"/>
<feature type="domain" description="DUF6606" evidence="1">
    <location>
        <begin position="26"/>
        <end position="183"/>
    </location>
</feature>
<reference evidence="2 3" key="2">
    <citation type="journal article" date="2015" name="Eukaryot. Cell">
        <title>Asexual propagation of a virulent clone complex in a human and feline outbreak of sporotrichosis.</title>
        <authorList>
            <person name="Teixeira Mde M."/>
            <person name="Rodrigues A.M."/>
            <person name="Tsui C.K."/>
            <person name="de Almeida L.G."/>
            <person name="Van Diepeningen A.D."/>
            <person name="van den Ende B.G."/>
            <person name="Fernandes G.F."/>
            <person name="Kano R."/>
            <person name="Hamelin R.C."/>
            <person name="Lopes-Bezerra L.M."/>
            <person name="Vasconcelos A.T."/>
            <person name="de Hoog S."/>
            <person name="de Camargo Z.P."/>
            <person name="Felipe M.S."/>
        </authorList>
    </citation>
    <scope>NUCLEOTIDE SEQUENCE [LARGE SCALE GENOMIC DNA]</scope>
    <source>
        <strain evidence="2 3">1099-18</strain>
    </source>
</reference>
<dbReference type="InterPro" id="IPR046541">
    <property type="entry name" value="DUF6606"/>
</dbReference>
<dbReference type="RefSeq" id="XP_016590165.1">
    <property type="nucleotide sequence ID" value="XM_016728457.1"/>
</dbReference>
<dbReference type="OrthoDB" id="4736847at2759"/>
<accession>A0A0F2MEJ0</accession>
<sequence>MSYPLDMCFCKASLPVSGLHLGYETLPAGQDDSLDKIAVDIMHCIRRACDALTSTTPDEFRGAWTAVENCISTFSSTDGEHRTRLTQDDKVITFYIEEQNAALLMYSSKGHVVFEAFEAAPPSQDVLACQDALKWTFPSRAVQISKDDFADKQFQSTLALFLDKASSEYIALFAAKAKKAKKSPNFAMLEPQTSSRTCFFPCYRQWEVQQRSRQLRNASVTTSALAKGTRRGEDFLHTGYAAYKILSCTLLSQLLDDCVHQGMLPALTSLLQKKLGRKLAKLERHHFWECCTEHDKMTSEALIHSIASKLQTSLDVAQQHLQKRLSQFKEATMRKIPALPLQAPDDHRTLSLPSSRRYLDSLVVSTGNQVDGNSNATPFSEDGSLHSNLTLNPAVKNTQAFSRSVLDTLNILADARSKSSSLWSQAVAKMTEGAAEAACDQISATVSVLVSCISKTDLRTVEMRSRILLEIFDQWAILDTICGSLYPTVDDHPPAFPHNLLDVLQLPDVDSMSRLRRVQKHLRHRSQIARYDETVLSNEFGSRFAYESEDLTHLYDRIKQAENVRRQNKTKEWEEACNKYDLLSNSIWVTDL</sequence>
<comment type="caution">
    <text evidence="2">The sequence shown here is derived from an EMBL/GenBank/DDBJ whole genome shotgun (WGS) entry which is preliminary data.</text>
</comment>
<gene>
    <name evidence="2" type="ORF">SPSK_01548</name>
</gene>
<reference evidence="2 3" key="1">
    <citation type="journal article" date="2014" name="BMC Genomics">
        <title>Comparative genomics of the major fungal agents of human and animal Sporotrichosis: Sporothrix schenckii and Sporothrix brasiliensis.</title>
        <authorList>
            <person name="Teixeira M.M."/>
            <person name="de Almeida L.G."/>
            <person name="Kubitschek-Barreira P."/>
            <person name="Alves F.L."/>
            <person name="Kioshima E.S."/>
            <person name="Abadio A.K."/>
            <person name="Fernandes L."/>
            <person name="Derengowski L.S."/>
            <person name="Ferreira K.S."/>
            <person name="Souza R.C."/>
            <person name="Ruiz J.C."/>
            <person name="de Andrade N.C."/>
            <person name="Paes H.C."/>
            <person name="Nicola A.M."/>
            <person name="Albuquerque P."/>
            <person name="Gerber A.L."/>
            <person name="Martins V.P."/>
            <person name="Peconick L.D."/>
            <person name="Neto A.V."/>
            <person name="Chaucanez C.B."/>
            <person name="Silva P.A."/>
            <person name="Cunha O.L."/>
            <person name="de Oliveira F.F."/>
            <person name="dos Santos T.C."/>
            <person name="Barros A.L."/>
            <person name="Soares M.A."/>
            <person name="de Oliveira L.M."/>
            <person name="Marini M.M."/>
            <person name="Villalobos-Duno H."/>
            <person name="Cunha M.M."/>
            <person name="de Hoog S."/>
            <person name="da Silveira J.F."/>
            <person name="Henrissat B."/>
            <person name="Nino-Vega G.A."/>
            <person name="Cisalpino P.S."/>
            <person name="Mora-Montes H.M."/>
            <person name="Almeida S.R."/>
            <person name="Stajich J.E."/>
            <person name="Lopes-Bezerra L.M."/>
            <person name="Vasconcelos A.T."/>
            <person name="Felipe M.S."/>
        </authorList>
    </citation>
    <scope>NUCLEOTIDE SEQUENCE [LARGE SCALE GENOMIC DNA]</scope>
    <source>
        <strain evidence="2 3">1099-18</strain>
    </source>
</reference>
<dbReference type="GeneID" id="27663734"/>
<name>A0A0F2MEJ0_SPOSC</name>
<organism evidence="2 3">
    <name type="scientific">Sporothrix schenckii 1099-18</name>
    <dbReference type="NCBI Taxonomy" id="1397361"/>
    <lineage>
        <taxon>Eukaryota</taxon>
        <taxon>Fungi</taxon>
        <taxon>Dikarya</taxon>
        <taxon>Ascomycota</taxon>
        <taxon>Pezizomycotina</taxon>
        <taxon>Sordariomycetes</taxon>
        <taxon>Sordariomycetidae</taxon>
        <taxon>Ophiostomatales</taxon>
        <taxon>Ophiostomataceae</taxon>
        <taxon>Sporothrix</taxon>
    </lineage>
</organism>
<dbReference type="Pfam" id="PF20255">
    <property type="entry name" value="DUF6606"/>
    <property type="match status" value="1"/>
</dbReference>
<dbReference type="EMBL" id="AXCR01000005">
    <property type="protein sequence ID" value="KJR87489.1"/>
    <property type="molecule type" value="Genomic_DNA"/>
</dbReference>
<protein>
    <recommendedName>
        <fullName evidence="1">DUF6606 domain-containing protein</fullName>
    </recommendedName>
</protein>
<dbReference type="VEuPathDB" id="FungiDB:SPSK_01548"/>
<dbReference type="AlphaFoldDB" id="A0A0F2MEJ0"/>
<evidence type="ECO:0000313" key="2">
    <source>
        <dbReference type="EMBL" id="KJR87489.1"/>
    </source>
</evidence>
<proteinExistence type="predicted"/>